<evidence type="ECO:0000313" key="3">
    <source>
        <dbReference type="Proteomes" id="UP000309788"/>
    </source>
</evidence>
<feature type="transmembrane region" description="Helical" evidence="1">
    <location>
        <begin position="139"/>
        <end position="158"/>
    </location>
</feature>
<feature type="transmembrane region" description="Helical" evidence="1">
    <location>
        <begin position="170"/>
        <end position="188"/>
    </location>
</feature>
<feature type="transmembrane region" description="Helical" evidence="1">
    <location>
        <begin position="373"/>
        <end position="390"/>
    </location>
</feature>
<feature type="transmembrane region" description="Helical" evidence="1">
    <location>
        <begin position="321"/>
        <end position="338"/>
    </location>
</feature>
<accession>A0A5R9K7E4</accession>
<reference evidence="2 3" key="1">
    <citation type="submission" date="2019-05" db="EMBL/GenBank/DDBJ databases">
        <authorList>
            <person name="Qu J.-H."/>
        </authorList>
    </citation>
    <scope>NUCLEOTIDE SEQUENCE [LARGE SCALE GENOMIC DNA]</scope>
    <source>
        <strain evidence="2 3">Z12</strain>
    </source>
</reference>
<evidence type="ECO:0000313" key="2">
    <source>
        <dbReference type="EMBL" id="TLU89789.1"/>
    </source>
</evidence>
<feature type="transmembrane region" description="Helical" evidence="1">
    <location>
        <begin position="208"/>
        <end position="227"/>
    </location>
</feature>
<name>A0A5R9K7E4_9BACT</name>
<comment type="caution">
    <text evidence="2">The sequence shown here is derived from an EMBL/GenBank/DDBJ whole genome shotgun (WGS) entry which is preliminary data.</text>
</comment>
<dbReference type="RefSeq" id="WP_138283143.1">
    <property type="nucleotide sequence ID" value="NZ_BMGE01000006.1"/>
</dbReference>
<feature type="transmembrane region" description="Helical" evidence="1">
    <location>
        <begin position="236"/>
        <end position="256"/>
    </location>
</feature>
<keyword evidence="3" id="KW-1185">Reference proteome</keyword>
<feature type="transmembrane region" description="Helical" evidence="1">
    <location>
        <begin position="37"/>
        <end position="60"/>
    </location>
</feature>
<keyword evidence="1" id="KW-0812">Transmembrane</keyword>
<dbReference type="EMBL" id="VCEI01000029">
    <property type="protein sequence ID" value="TLU89789.1"/>
    <property type="molecule type" value="Genomic_DNA"/>
</dbReference>
<sequence>MNFTLYYIGAVGLCLVSGIALFKKTGNKENPLFVSNALYLTALCIFLVINKLSFFGSGMLNIDESVMLSAGRTFGHDPRAWVSVDPSTSGPFNLLPAALLLKAFDHASYGELRLVYVLLFQIPVLIMFFQILFKVAGPLKARLIIIPLPLCFALFFYYDHIHASSEHLPLLFTAICATSVIAIAYDAIRRWRLAFTGAVGAVGPFAKLQVGPLLFLMCLICFALLVLEKRKWKDAAWLAAGFVVTNLILFLIITSYQGLYDFFQSYIRSGLRYTTTHYSHPEIKKFVDYNFTGLLPLLLFVLFIMIWGARNIEHTHKHNNLYLEAFLSVLLAAVYCVIKPGRFFPHYGLLLVVPVYSCFVWVALNSQRLNSSVIPYFLTGIFALLLININKTSKAFIGWSYYQVSNKEILDFLIAYGKPSDRMAVWGWGSQYIHEARLLMGTRDVHFDFQTSYLGPIGDYYKDRFLIDLKQNRPKWLLDISSTKEFGGSEKSRLENFYPIHAFVCKNYEIVYSNSTATLYRYRLKEIPN</sequence>
<protein>
    <recommendedName>
        <fullName evidence="4">Glycosyltransferase RgtA/B/C/D-like domain-containing protein</fullName>
    </recommendedName>
</protein>
<feature type="transmembrane region" description="Helical" evidence="1">
    <location>
        <begin position="113"/>
        <end position="133"/>
    </location>
</feature>
<dbReference type="AlphaFoldDB" id="A0A5R9K7E4"/>
<feature type="transmembrane region" description="Helical" evidence="1">
    <location>
        <begin position="6"/>
        <end position="25"/>
    </location>
</feature>
<evidence type="ECO:0008006" key="4">
    <source>
        <dbReference type="Google" id="ProtNLM"/>
    </source>
</evidence>
<dbReference type="Proteomes" id="UP000309788">
    <property type="component" value="Unassembled WGS sequence"/>
</dbReference>
<dbReference type="OrthoDB" id="935889at2"/>
<proteinExistence type="predicted"/>
<gene>
    <name evidence="2" type="ORF">FEM55_19835</name>
</gene>
<keyword evidence="1" id="KW-0472">Membrane</keyword>
<keyword evidence="1" id="KW-1133">Transmembrane helix</keyword>
<organism evidence="2 3">
    <name type="scientific">Dyadobacter sediminis</name>
    <dbReference type="NCBI Taxonomy" id="1493691"/>
    <lineage>
        <taxon>Bacteria</taxon>
        <taxon>Pseudomonadati</taxon>
        <taxon>Bacteroidota</taxon>
        <taxon>Cytophagia</taxon>
        <taxon>Cytophagales</taxon>
        <taxon>Spirosomataceae</taxon>
        <taxon>Dyadobacter</taxon>
    </lineage>
</organism>
<feature type="transmembrane region" description="Helical" evidence="1">
    <location>
        <begin position="344"/>
        <end position="364"/>
    </location>
</feature>
<evidence type="ECO:0000256" key="1">
    <source>
        <dbReference type="SAM" id="Phobius"/>
    </source>
</evidence>
<feature type="transmembrane region" description="Helical" evidence="1">
    <location>
        <begin position="289"/>
        <end position="309"/>
    </location>
</feature>